<dbReference type="GO" id="GO:0009097">
    <property type="term" value="P:isoleucine biosynthetic process"/>
    <property type="evidence" value="ECO:0007669"/>
    <property type="project" value="UniProtKB-UniRule"/>
</dbReference>
<dbReference type="GO" id="GO:0016853">
    <property type="term" value="F:isomerase activity"/>
    <property type="evidence" value="ECO:0007669"/>
    <property type="project" value="UniProtKB-KW"/>
</dbReference>
<dbReference type="NCBIfam" id="NF009940">
    <property type="entry name" value="PRK13403.1"/>
    <property type="match status" value="1"/>
</dbReference>
<keyword evidence="14" id="KW-0413">Isomerase</keyword>
<evidence type="ECO:0000256" key="6">
    <source>
        <dbReference type="ARBA" id="ARBA00022723"/>
    </source>
</evidence>
<dbReference type="SUPFAM" id="SSF51735">
    <property type="entry name" value="NAD(P)-binding Rossmann-fold domains"/>
    <property type="match status" value="1"/>
</dbReference>
<feature type="domain" description="KARI N-terminal Rossmann" evidence="12">
    <location>
        <begin position="2"/>
        <end position="181"/>
    </location>
</feature>
<feature type="binding site" evidence="10">
    <location>
        <position position="133"/>
    </location>
    <ligand>
        <name>NADP(+)</name>
        <dbReference type="ChEBI" id="CHEBI:58349"/>
    </ligand>
</feature>
<dbReference type="HAMAP" id="MF_00435">
    <property type="entry name" value="IlvC"/>
    <property type="match status" value="1"/>
</dbReference>
<feature type="binding site" evidence="10">
    <location>
        <begin position="25"/>
        <end position="28"/>
    </location>
    <ligand>
        <name>NADP(+)</name>
        <dbReference type="ChEBI" id="CHEBI:58349"/>
    </ligand>
</feature>
<evidence type="ECO:0000256" key="8">
    <source>
        <dbReference type="ARBA" id="ARBA00023002"/>
    </source>
</evidence>
<comment type="caution">
    <text evidence="10">Lacks conserved residue(s) required for the propagation of feature annotation.</text>
</comment>
<dbReference type="EC" id="1.1.1.86" evidence="10"/>
<evidence type="ECO:0000256" key="2">
    <source>
        <dbReference type="ARBA" id="ARBA00004864"/>
    </source>
</evidence>
<evidence type="ECO:0000256" key="11">
    <source>
        <dbReference type="PROSITE-ProRule" id="PRU01198"/>
    </source>
</evidence>
<feature type="domain" description="KARI C-terminal knotted" evidence="13">
    <location>
        <begin position="182"/>
        <end position="327"/>
    </location>
</feature>
<dbReference type="Proteomes" id="UP000321558">
    <property type="component" value="Unassembled WGS sequence"/>
</dbReference>
<feature type="binding site" evidence="10 11">
    <location>
        <position position="230"/>
    </location>
    <ligand>
        <name>Mg(2+)</name>
        <dbReference type="ChEBI" id="CHEBI:18420"/>
        <label>2</label>
    </ligand>
</feature>
<dbReference type="GO" id="GO:0000287">
    <property type="term" value="F:magnesium ion binding"/>
    <property type="evidence" value="ECO:0007669"/>
    <property type="project" value="UniProtKB-UniRule"/>
</dbReference>
<gene>
    <name evidence="14" type="primary">ilvC1</name>
    <name evidence="10" type="synonym">ilvC</name>
    <name evidence="14" type="ORF">OSO01_23700</name>
</gene>
<proteinExistence type="inferred from homology"/>
<dbReference type="PIRSF" id="PIRSF000116">
    <property type="entry name" value="IlvC_gammaproteo"/>
    <property type="match status" value="1"/>
</dbReference>
<organism evidence="14 15">
    <name type="scientific">Oceanobacillus sojae</name>
    <dbReference type="NCBI Taxonomy" id="582851"/>
    <lineage>
        <taxon>Bacteria</taxon>
        <taxon>Bacillati</taxon>
        <taxon>Bacillota</taxon>
        <taxon>Bacilli</taxon>
        <taxon>Bacillales</taxon>
        <taxon>Bacillaceae</taxon>
        <taxon>Oceanobacillus</taxon>
    </lineage>
</organism>
<evidence type="ECO:0000256" key="10">
    <source>
        <dbReference type="HAMAP-Rule" id="MF_00435"/>
    </source>
</evidence>
<keyword evidence="6 10" id="KW-0479">Metal-binding</keyword>
<dbReference type="Gene3D" id="3.40.50.720">
    <property type="entry name" value="NAD(P)-binding Rossmann-like Domain"/>
    <property type="match status" value="1"/>
</dbReference>
<accession>A0A511ZJL0</accession>
<comment type="catalytic activity">
    <reaction evidence="10">
        <text>(2R,3R)-2,3-dihydroxy-3-methylpentanoate + NADP(+) = (S)-2-ethyl-2-hydroxy-3-oxobutanoate + NADPH + H(+)</text>
        <dbReference type="Rhea" id="RHEA:13493"/>
        <dbReference type="ChEBI" id="CHEBI:15378"/>
        <dbReference type="ChEBI" id="CHEBI:49256"/>
        <dbReference type="ChEBI" id="CHEBI:49258"/>
        <dbReference type="ChEBI" id="CHEBI:57783"/>
        <dbReference type="ChEBI" id="CHEBI:58349"/>
        <dbReference type="EC" id="1.1.1.86"/>
    </reaction>
</comment>
<keyword evidence="10" id="KW-0521">NADP</keyword>
<dbReference type="STRING" id="582851.GCA_900162665_01126"/>
<evidence type="ECO:0000256" key="4">
    <source>
        <dbReference type="ARBA" id="ARBA00010318"/>
    </source>
</evidence>
<feature type="binding site" evidence="10 11">
    <location>
        <position position="226"/>
    </location>
    <ligand>
        <name>Mg(2+)</name>
        <dbReference type="ChEBI" id="CHEBI:18420"/>
        <label>2</label>
    </ligand>
</feature>
<dbReference type="InterPro" id="IPR000506">
    <property type="entry name" value="KARI_C"/>
</dbReference>
<evidence type="ECO:0000256" key="3">
    <source>
        <dbReference type="ARBA" id="ARBA00004885"/>
    </source>
</evidence>
<comment type="caution">
    <text evidence="14">The sequence shown here is derived from an EMBL/GenBank/DDBJ whole genome shotgun (WGS) entry which is preliminary data.</text>
</comment>
<comment type="cofactor">
    <cofactor evidence="10">
        <name>Mg(2+)</name>
        <dbReference type="ChEBI" id="CHEBI:18420"/>
    </cofactor>
    <text evidence="10">Binds 2 magnesium ions per subunit.</text>
</comment>
<feature type="binding site" evidence="10 11">
    <location>
        <position position="190"/>
    </location>
    <ligand>
        <name>Mg(2+)</name>
        <dbReference type="ChEBI" id="CHEBI:18420"/>
        <label>1</label>
    </ligand>
</feature>
<dbReference type="PANTHER" id="PTHR21371:SF1">
    <property type="entry name" value="KETOL-ACID REDUCTOISOMERASE, MITOCHONDRIAL"/>
    <property type="match status" value="1"/>
</dbReference>
<dbReference type="UniPathway" id="UPA00049">
    <property type="reaction ID" value="UER00060"/>
</dbReference>
<protein>
    <recommendedName>
        <fullName evidence="10">Ketol-acid reductoisomerase (NADP(+))</fullName>
        <shortName evidence="10">KARI</shortName>
        <ecNumber evidence="10">1.1.1.86</ecNumber>
    </recommendedName>
    <alternativeName>
        <fullName evidence="10">Acetohydroxy-acid isomeroreductase</fullName>
        <shortName evidence="10">AHIR</shortName>
    </alternativeName>
    <alternativeName>
        <fullName evidence="10">Alpha-keto-beta-hydroxylacyl reductoisomerase</fullName>
    </alternativeName>
</protein>
<comment type="pathway">
    <text evidence="2 10">Amino-acid biosynthesis; L-valine biosynthesis; L-valine from pyruvate: step 2/4.</text>
</comment>
<feature type="binding site" evidence="10 11">
    <location>
        <position position="194"/>
    </location>
    <ligand>
        <name>Mg(2+)</name>
        <dbReference type="ChEBI" id="CHEBI:18420"/>
        <label>1</label>
    </ligand>
</feature>
<evidence type="ECO:0000259" key="12">
    <source>
        <dbReference type="PROSITE" id="PS51850"/>
    </source>
</evidence>
<dbReference type="PANTHER" id="PTHR21371">
    <property type="entry name" value="KETOL-ACID REDUCTOISOMERASE, MITOCHONDRIAL"/>
    <property type="match status" value="1"/>
</dbReference>
<dbReference type="GO" id="GO:0005829">
    <property type="term" value="C:cytosol"/>
    <property type="evidence" value="ECO:0007669"/>
    <property type="project" value="TreeGrafter"/>
</dbReference>
<sequence length="345" mass="37986">MAKVLYNKDINKEVLRDKKIAIIGYGSQGHAHAMNLRDSGFEVVVGLRPGKSQQKAEADGFNVYSVAEATAQADLVMVLLPDEMQPQVYQESIKDNLQEGNALAFAHGFNIHFTQIVPPSNVDVFLAAPKGPGHLVRRTFEEGAGVPGLYGIEQDYTGNAKDIALAYSYGIGAARAGVLETTFQEETETDLFGEQAVLCGGATALVKAGFETLTEAGYQPEVAYFECLHELKLIVDLLYEGGLENMRYSISDTAQWGDFVSGPRVVDEGTKERMKDILSDIQTGKFAKEWISENQTGRPQFNAINRRENQHQIEVVGRELRALMPFIKNPISDDAKKDEKAHANN</sequence>
<evidence type="ECO:0000259" key="13">
    <source>
        <dbReference type="PROSITE" id="PS51851"/>
    </source>
</evidence>
<dbReference type="FunFam" id="3.40.50.720:FF:000023">
    <property type="entry name" value="Ketol-acid reductoisomerase (NADP(+))"/>
    <property type="match status" value="1"/>
</dbReference>
<dbReference type="GO" id="GO:0050661">
    <property type="term" value="F:NADP binding"/>
    <property type="evidence" value="ECO:0007669"/>
    <property type="project" value="InterPro"/>
</dbReference>
<evidence type="ECO:0000256" key="5">
    <source>
        <dbReference type="ARBA" id="ARBA00022605"/>
    </source>
</evidence>
<dbReference type="InterPro" id="IPR013023">
    <property type="entry name" value="KARI"/>
</dbReference>
<dbReference type="PROSITE" id="PS51850">
    <property type="entry name" value="KARI_N"/>
    <property type="match status" value="1"/>
</dbReference>
<dbReference type="RefSeq" id="WP_147210602.1">
    <property type="nucleotide sequence ID" value="NZ_BJYM01000009.1"/>
</dbReference>
<comment type="catalytic activity">
    <reaction evidence="10">
        <text>(2R)-2,3-dihydroxy-3-methylbutanoate + NADP(+) = (2S)-2-acetolactate + NADPH + H(+)</text>
        <dbReference type="Rhea" id="RHEA:22068"/>
        <dbReference type="ChEBI" id="CHEBI:15378"/>
        <dbReference type="ChEBI" id="CHEBI:49072"/>
        <dbReference type="ChEBI" id="CHEBI:57783"/>
        <dbReference type="ChEBI" id="CHEBI:58349"/>
        <dbReference type="ChEBI" id="CHEBI:58476"/>
        <dbReference type="EC" id="1.1.1.86"/>
    </reaction>
</comment>
<dbReference type="AlphaFoldDB" id="A0A511ZJL0"/>
<dbReference type="InterPro" id="IPR036291">
    <property type="entry name" value="NAD(P)-bd_dom_sf"/>
</dbReference>
<dbReference type="InterPro" id="IPR014359">
    <property type="entry name" value="KARI_prok"/>
</dbReference>
<evidence type="ECO:0000313" key="15">
    <source>
        <dbReference type="Proteomes" id="UP000321558"/>
    </source>
</evidence>
<dbReference type="InterPro" id="IPR013116">
    <property type="entry name" value="KARI_N"/>
</dbReference>
<feature type="binding site" evidence="10 11">
    <location>
        <position position="251"/>
    </location>
    <ligand>
        <name>substrate</name>
    </ligand>
</feature>
<feature type="active site" evidence="10">
    <location>
        <position position="107"/>
    </location>
</feature>
<dbReference type="GO" id="GO:0004455">
    <property type="term" value="F:ketol-acid reductoisomerase activity"/>
    <property type="evidence" value="ECO:0007669"/>
    <property type="project" value="UniProtKB-UniRule"/>
</dbReference>
<feature type="binding site" evidence="10 11">
    <location>
        <position position="190"/>
    </location>
    <ligand>
        <name>Mg(2+)</name>
        <dbReference type="ChEBI" id="CHEBI:18420"/>
        <label>2</label>
    </ligand>
</feature>
<evidence type="ECO:0000256" key="1">
    <source>
        <dbReference type="ARBA" id="ARBA00002172"/>
    </source>
</evidence>
<comment type="function">
    <text evidence="1 10">Involved in the biosynthesis of branched-chain amino acids (BCAA). Catalyzes an alkyl-migration followed by a ketol-acid reduction of (S)-2-acetolactate (S2AL) to yield (R)-2,3-dihydroxy-isovalerate. In the isomerase reaction, S2AL is rearranged via a Mg-dependent methyl migration to produce 3-hydroxy-3-methyl-2-ketobutyrate (HMKB). In the reductase reaction, this 2-ketoacid undergoes a metal-dependent reduction by NADPH to yield (R)-2,3-dihydroxy-isovalerate.</text>
</comment>
<dbReference type="Gene3D" id="6.10.240.10">
    <property type="match status" value="1"/>
</dbReference>
<dbReference type="NCBIfam" id="NF004017">
    <property type="entry name" value="PRK05479.1"/>
    <property type="match status" value="1"/>
</dbReference>
<dbReference type="InterPro" id="IPR008927">
    <property type="entry name" value="6-PGluconate_DH-like_C_sf"/>
</dbReference>
<dbReference type="GO" id="GO:0009099">
    <property type="term" value="P:L-valine biosynthetic process"/>
    <property type="evidence" value="ECO:0007669"/>
    <property type="project" value="UniProtKB-UniRule"/>
</dbReference>
<keyword evidence="7 10" id="KW-0460">Magnesium</keyword>
<evidence type="ECO:0000256" key="7">
    <source>
        <dbReference type="ARBA" id="ARBA00022842"/>
    </source>
</evidence>
<dbReference type="SUPFAM" id="SSF48179">
    <property type="entry name" value="6-phosphogluconate dehydrogenase C-terminal domain-like"/>
    <property type="match status" value="1"/>
</dbReference>
<dbReference type="UniPathway" id="UPA00047">
    <property type="reaction ID" value="UER00056"/>
</dbReference>
<dbReference type="Pfam" id="PF07991">
    <property type="entry name" value="KARI_N"/>
    <property type="match status" value="1"/>
</dbReference>
<keyword evidence="8 10" id="KW-0560">Oxidoreductase</keyword>
<feature type="binding site" evidence="10">
    <location>
        <position position="48"/>
    </location>
    <ligand>
        <name>NADP(+)</name>
        <dbReference type="ChEBI" id="CHEBI:58349"/>
    </ligand>
</feature>
<reference evidence="14 15" key="1">
    <citation type="submission" date="2019-07" db="EMBL/GenBank/DDBJ databases">
        <title>Whole genome shotgun sequence of Oceanobacillus sojae NBRC 105379.</title>
        <authorList>
            <person name="Hosoyama A."/>
            <person name="Uohara A."/>
            <person name="Ohji S."/>
            <person name="Ichikawa N."/>
        </authorList>
    </citation>
    <scope>NUCLEOTIDE SEQUENCE [LARGE SCALE GENOMIC DNA]</scope>
    <source>
        <strain evidence="14 15">NBRC 105379</strain>
    </source>
</reference>
<keyword evidence="15" id="KW-1185">Reference proteome</keyword>
<comment type="similarity">
    <text evidence="4 10 11">Belongs to the ketol-acid reductoisomerase family.</text>
</comment>
<name>A0A511ZJL0_9BACI</name>
<dbReference type="EMBL" id="BJYM01000009">
    <property type="protein sequence ID" value="GEN87631.1"/>
    <property type="molecule type" value="Genomic_DNA"/>
</dbReference>
<comment type="pathway">
    <text evidence="3 10">Amino-acid biosynthesis; L-isoleucine biosynthesis; L-isoleucine from 2-oxobutanoate: step 2/4.</text>
</comment>
<keyword evidence="9 10" id="KW-0100">Branched-chain amino acid biosynthesis</keyword>
<dbReference type="PROSITE" id="PS51851">
    <property type="entry name" value="KARI_C"/>
    <property type="match status" value="1"/>
</dbReference>
<evidence type="ECO:0000313" key="14">
    <source>
        <dbReference type="EMBL" id="GEN87631.1"/>
    </source>
</evidence>
<feature type="binding site" evidence="10">
    <location>
        <position position="52"/>
    </location>
    <ligand>
        <name>NADP(+)</name>
        <dbReference type="ChEBI" id="CHEBI:58349"/>
    </ligand>
</feature>
<keyword evidence="5 10" id="KW-0028">Amino-acid biosynthesis</keyword>
<dbReference type="Pfam" id="PF01450">
    <property type="entry name" value="KARI_C"/>
    <property type="match status" value="1"/>
</dbReference>
<dbReference type="OrthoDB" id="9804088at2"/>
<evidence type="ECO:0000256" key="9">
    <source>
        <dbReference type="ARBA" id="ARBA00023304"/>
    </source>
</evidence>
<dbReference type="NCBIfam" id="TIGR00465">
    <property type="entry name" value="ilvC"/>
    <property type="match status" value="1"/>
</dbReference>